<proteinExistence type="predicted"/>
<dbReference type="GO" id="GO:0003723">
    <property type="term" value="F:RNA binding"/>
    <property type="evidence" value="ECO:0007669"/>
    <property type="project" value="UniProtKB-UniRule"/>
</dbReference>
<sequence length="252" mass="28172">MYYQKQSRGRWNSQGGGKSGSSQKTGFKRPSKLDFGMKGFLCTTNFNEKNAVKEAYNLLNEYHDDNDELTESSGQLNLSKSKMEESGTGQSFMKGGSGGSEEGKDDSRGSVSLDEPNDGIAGDNKKISEQSDDDDVESAIAEEISRLKSSEVKYKFQSVDTGVPNLIFINTTIGDPVKLTNRILQDLLEKKQQKCRFLLRMIPIEITCRADVEEIKKAAELILPKYFKTGFNSFQVAYKSRYNNSMDRGESK</sequence>
<keyword evidence="5" id="KW-1185">Reference proteome</keyword>
<dbReference type="Proteomes" id="UP000708208">
    <property type="component" value="Unassembled WGS sequence"/>
</dbReference>
<gene>
    <name evidence="4" type="ORF">AFUS01_LOCUS2994</name>
</gene>
<dbReference type="AlphaFoldDB" id="A0A8J2J4T3"/>
<dbReference type="PROSITE" id="PS51165">
    <property type="entry name" value="THUMP"/>
    <property type="match status" value="1"/>
</dbReference>
<dbReference type="OrthoDB" id="367221at2759"/>
<dbReference type="EMBL" id="CAJVCH010017626">
    <property type="protein sequence ID" value="CAG7683955.1"/>
    <property type="molecule type" value="Genomic_DNA"/>
</dbReference>
<feature type="domain" description="THUMP" evidence="3">
    <location>
        <begin position="186"/>
        <end position="252"/>
    </location>
</feature>
<dbReference type="CDD" id="cd11717">
    <property type="entry name" value="THUMP_THUMPD1_like"/>
    <property type="match status" value="1"/>
</dbReference>
<dbReference type="GO" id="GO:0006400">
    <property type="term" value="P:tRNA modification"/>
    <property type="evidence" value="ECO:0007669"/>
    <property type="project" value="InterPro"/>
</dbReference>
<dbReference type="InterPro" id="IPR040183">
    <property type="entry name" value="THUMPD1-like"/>
</dbReference>
<feature type="compositionally biased region" description="Polar residues" evidence="2">
    <location>
        <begin position="1"/>
        <end position="12"/>
    </location>
</feature>
<evidence type="ECO:0000256" key="2">
    <source>
        <dbReference type="SAM" id="MobiDB-lite"/>
    </source>
</evidence>
<reference evidence="4" key="1">
    <citation type="submission" date="2021-06" db="EMBL/GenBank/DDBJ databases">
        <authorList>
            <person name="Hodson N. C."/>
            <person name="Mongue J. A."/>
            <person name="Jaron S. K."/>
        </authorList>
    </citation>
    <scope>NUCLEOTIDE SEQUENCE</scope>
</reference>
<feature type="region of interest" description="Disordered" evidence="2">
    <location>
        <begin position="78"/>
        <end position="135"/>
    </location>
</feature>
<accession>A0A8J2J4T3</accession>
<dbReference type="PANTHER" id="PTHR13452">
    <property type="entry name" value="THUMP DOMAIN CONTAINING PROTEIN 1-RELATED"/>
    <property type="match status" value="1"/>
</dbReference>
<evidence type="ECO:0000256" key="1">
    <source>
        <dbReference type="PROSITE-ProRule" id="PRU00529"/>
    </source>
</evidence>
<evidence type="ECO:0000313" key="4">
    <source>
        <dbReference type="EMBL" id="CAG7683955.1"/>
    </source>
</evidence>
<dbReference type="PANTHER" id="PTHR13452:SF10">
    <property type="entry name" value="THUMP DOMAIN-CONTAINING PROTEIN 1"/>
    <property type="match status" value="1"/>
</dbReference>
<evidence type="ECO:0000313" key="5">
    <source>
        <dbReference type="Proteomes" id="UP000708208"/>
    </source>
</evidence>
<feature type="region of interest" description="Disordered" evidence="2">
    <location>
        <begin position="1"/>
        <end position="31"/>
    </location>
</feature>
<protein>
    <recommendedName>
        <fullName evidence="3">THUMP domain-containing protein</fullName>
    </recommendedName>
</protein>
<keyword evidence="1" id="KW-0694">RNA-binding</keyword>
<evidence type="ECO:0000259" key="3">
    <source>
        <dbReference type="PROSITE" id="PS51165"/>
    </source>
</evidence>
<comment type="caution">
    <text evidence="4">The sequence shown here is derived from an EMBL/GenBank/DDBJ whole genome shotgun (WGS) entry which is preliminary data.</text>
</comment>
<name>A0A8J2J4T3_9HEXA</name>
<dbReference type="InterPro" id="IPR004114">
    <property type="entry name" value="THUMP_dom"/>
</dbReference>
<organism evidence="4 5">
    <name type="scientific">Allacma fusca</name>
    <dbReference type="NCBI Taxonomy" id="39272"/>
    <lineage>
        <taxon>Eukaryota</taxon>
        <taxon>Metazoa</taxon>
        <taxon>Ecdysozoa</taxon>
        <taxon>Arthropoda</taxon>
        <taxon>Hexapoda</taxon>
        <taxon>Collembola</taxon>
        <taxon>Symphypleona</taxon>
        <taxon>Sminthuridae</taxon>
        <taxon>Allacma</taxon>
    </lineage>
</organism>